<reference evidence="3" key="1">
    <citation type="submission" date="2021-05" db="EMBL/GenBank/DDBJ databases">
        <title>The genome of the haptophyte Pavlova lutheri (Diacronema luteri, Pavlovales) - a model for lipid biosynthesis in eukaryotic algae.</title>
        <authorList>
            <person name="Hulatt C.J."/>
            <person name="Posewitz M.C."/>
        </authorList>
    </citation>
    <scope>NUCLEOTIDE SEQUENCE</scope>
    <source>
        <strain evidence="3">NIVA-4/92</strain>
    </source>
</reference>
<evidence type="ECO:0000313" key="4">
    <source>
        <dbReference type="Proteomes" id="UP000751190"/>
    </source>
</evidence>
<dbReference type="Proteomes" id="UP000751190">
    <property type="component" value="Unassembled WGS sequence"/>
</dbReference>
<name>A0A8J5XDZ8_DIALT</name>
<evidence type="ECO:0000256" key="2">
    <source>
        <dbReference type="SAM" id="Phobius"/>
    </source>
</evidence>
<feature type="compositionally biased region" description="Low complexity" evidence="1">
    <location>
        <begin position="45"/>
        <end position="58"/>
    </location>
</feature>
<sequence length="1337" mass="130946">MAAPRLVAPLPSLRASAEIERAGRGRGGADTSGSHSAPPMPSAPQPSAASACALAPRSGVSAHTRPRAASASSAHCGGEQRFERIDASCGRKQGRASVCSSASDTLRPPEVNEFLGLASAAADDATATSGRRAASPLVTPRHGARVAPSPSSPPRAPAFAAGGDEDAAFATGERSPSPPVGRRAARTSTENSVVKITNSLRHARRQARMRQLLVHRPVLIASALLVAAGVAWHVAGWVVATLARGQAVDVGNALVLSGLALAIVSLLPADRAIISTCAFATGALVPCALAAARAAACAAKLGALVEASAGARGAGCPWLGARCAPLCADALRGPVPCWYTAVHASTELLAGACLVLCAARCARAVSLRLPPRAVLDALWPAYGLALAGTLVADALVFLCAAGAGLLARPASRAHDIGRPLYLALVLALAVAFLAPPVRHAVHAWLTSRGEAVTTAAAISAMIGSRQPEEVHALAEATFRAVSLADVTFAEFSSSAPASAEVHGLARPVRIGEVDSFVSHSWSDDPPHAVRAAWRRSGGARIHASDSPASVARAALGGWGGSCGNPGGGCGSPGGGGAGTARSGLLGRIGALLARPRGRTSRCAASAQPPVGAGGAGGAAQRGRVRNLVGAAMAAGVSLSAAAASTAVAASIAAAAVSAAAAAAALDGGADAAGGGAGAENQSSVANSRASAAEGGSRHGDVDGGGDDAAPPVSSAEWPVALPLPPPVSILGASGDSLPSGGEPAPLAEQLSLGSRPSTPTRARNLSAASASGALAAMFAGGGGGGGGGGGRDGGSQPSALVSPLLAAGACLSAALATFSPSAPPPPSPCAGECSREARNSAADGGGGRCSSSSVPPTSRMSSDALNPTRGWHASVDAREFALDAQRAWREHVRASVVRYRFATFDVHACECALAAERERLLDVIEAGFGYGSLAGFNELIRHALLRAARDASATPPATIARPTYLRSPAVSRTASRRSTLSGGSVCSTGGSIGASAAAAALGAGGLAAADAGIDVRRSFEARQSSRAEAARRSEERRSARLENERRAVLPTASFEMRRSSAPLPMGGGGACAGAMAVRAACSACAACGGAACASASGASMLSPPSASASMASDGAVGSGALGGSLGRTGTGNGASSRHPSCSSDGDGGGVGGGGGGGGGDGAAMRPASTGRGGSGASPAAASSAVSLVSLRCSASSAASSGRGRSPSAGACTCGAADPLASSAFSAFSSAQLLAGGEHGVTLFGSGLLPASEEAEDEAGSEPSPPRAAAAKGGAPARAPRAIGELRHSREERERVFNALDALEAEEHSDELVELFVDVAADALAFAAPSHVDKVVRA</sequence>
<accession>A0A8J5XDZ8</accession>
<feature type="region of interest" description="Disordered" evidence="1">
    <location>
        <begin position="1251"/>
        <end position="1286"/>
    </location>
</feature>
<evidence type="ECO:0000313" key="3">
    <source>
        <dbReference type="EMBL" id="KAG8462734.1"/>
    </source>
</evidence>
<keyword evidence="2" id="KW-0812">Transmembrane</keyword>
<feature type="transmembrane region" description="Helical" evidence="2">
    <location>
        <begin position="381"/>
        <end position="407"/>
    </location>
</feature>
<proteinExistence type="predicted"/>
<feature type="compositionally biased region" description="Polar residues" evidence="1">
    <location>
        <begin position="1134"/>
        <end position="1143"/>
    </location>
</feature>
<organism evidence="3 4">
    <name type="scientific">Diacronema lutheri</name>
    <name type="common">Unicellular marine alga</name>
    <name type="synonym">Monochrysis lutheri</name>
    <dbReference type="NCBI Taxonomy" id="2081491"/>
    <lineage>
        <taxon>Eukaryota</taxon>
        <taxon>Haptista</taxon>
        <taxon>Haptophyta</taxon>
        <taxon>Pavlovophyceae</taxon>
        <taxon>Pavlovales</taxon>
        <taxon>Pavlovaceae</taxon>
        <taxon>Diacronema</taxon>
    </lineage>
</organism>
<feature type="region of interest" description="Disordered" evidence="1">
    <location>
        <begin position="1"/>
        <end position="80"/>
    </location>
</feature>
<feature type="transmembrane region" description="Helical" evidence="2">
    <location>
        <begin position="218"/>
        <end position="238"/>
    </location>
</feature>
<feature type="compositionally biased region" description="Polar residues" evidence="1">
    <location>
        <begin position="679"/>
        <end position="689"/>
    </location>
</feature>
<feature type="compositionally biased region" description="Polar residues" evidence="1">
    <location>
        <begin position="751"/>
        <end position="763"/>
    </location>
</feature>
<feature type="compositionally biased region" description="Gly residues" evidence="1">
    <location>
        <begin position="1145"/>
        <end position="1161"/>
    </location>
</feature>
<gene>
    <name evidence="3" type="ORF">KFE25_004710</name>
</gene>
<feature type="transmembrane region" description="Helical" evidence="2">
    <location>
        <begin position="419"/>
        <end position="437"/>
    </location>
</feature>
<feature type="compositionally biased region" description="Low complexity" evidence="1">
    <location>
        <begin position="124"/>
        <end position="134"/>
    </location>
</feature>
<feature type="region of interest" description="Disordered" evidence="1">
    <location>
        <begin position="599"/>
        <end position="618"/>
    </location>
</feature>
<feature type="region of interest" description="Disordered" evidence="1">
    <location>
        <begin position="669"/>
        <end position="766"/>
    </location>
</feature>
<feature type="region of interest" description="Disordered" evidence="1">
    <location>
        <begin position="821"/>
        <end position="867"/>
    </location>
</feature>
<feature type="transmembrane region" description="Helical" evidence="2">
    <location>
        <begin position="250"/>
        <end position="269"/>
    </location>
</feature>
<feature type="compositionally biased region" description="Low complexity" evidence="1">
    <location>
        <begin position="850"/>
        <end position="862"/>
    </location>
</feature>
<feature type="compositionally biased region" description="Gly residues" evidence="1">
    <location>
        <begin position="1121"/>
        <end position="1132"/>
    </location>
</feature>
<keyword evidence="2" id="KW-0472">Membrane</keyword>
<protein>
    <submittedName>
        <fullName evidence="3">Uncharacterized protein</fullName>
    </submittedName>
</protein>
<feature type="region of interest" description="Disordered" evidence="1">
    <location>
        <begin position="1121"/>
        <end position="1178"/>
    </location>
</feature>
<feature type="region of interest" description="Disordered" evidence="1">
    <location>
        <begin position="1025"/>
        <end position="1044"/>
    </location>
</feature>
<feature type="compositionally biased region" description="Low complexity" evidence="1">
    <location>
        <begin position="1266"/>
        <end position="1281"/>
    </location>
</feature>
<keyword evidence="2" id="KW-1133">Transmembrane helix</keyword>
<evidence type="ECO:0000256" key="1">
    <source>
        <dbReference type="SAM" id="MobiDB-lite"/>
    </source>
</evidence>
<keyword evidence="4" id="KW-1185">Reference proteome</keyword>
<feature type="region of interest" description="Disordered" evidence="1">
    <location>
        <begin position="124"/>
        <end position="189"/>
    </location>
</feature>
<dbReference type="EMBL" id="JAGTXO010000019">
    <property type="protein sequence ID" value="KAG8462734.1"/>
    <property type="molecule type" value="Genomic_DNA"/>
</dbReference>
<comment type="caution">
    <text evidence="3">The sequence shown here is derived from an EMBL/GenBank/DDBJ whole genome shotgun (WGS) entry which is preliminary data.</text>
</comment>